<sequence>MRIYLDHNATSPLRQAARTAMHAALELHGNASSIHGEGRAARASLDASREVLARALGVIAPMVVFTSGGSEANNLALKGAPVARLIVSAVEHPSVIEAAKASGKPVEILPVDREGIVDLTALARLLQTGPKALVAVMLANNETGVVQPLREVSALAQKHGALVHCDAVQAFGKIAVNFGLLGVDTLSVSAHKLGGPVGAGALIIRDGLALEALIQGGGQELRRRAGTENVAAIAGFAAAVKEKRLEIRNLRDELESKLEGVVVFGAAAERLPNTSCFALPGLSAETALMALDLAGIAVSSGSACSSGKVAKSHVLAAMGVAPDLAGNAVRVSLGWNTRAEDIEQFIAAWSRLAARRKAA</sequence>
<name>A0ACC5R0L8_9HYPH</name>
<dbReference type="EMBL" id="JAENHL010000006">
    <property type="protein sequence ID" value="MBK1866152.1"/>
    <property type="molecule type" value="Genomic_DNA"/>
</dbReference>
<gene>
    <name evidence="1" type="ORF">JHL16_07275</name>
</gene>
<evidence type="ECO:0000313" key="2">
    <source>
        <dbReference type="Proteomes" id="UP000616151"/>
    </source>
</evidence>
<accession>A0ACC5R0L8</accession>
<keyword evidence="2" id="KW-1185">Reference proteome</keyword>
<reference evidence="1" key="1">
    <citation type="submission" date="2021-01" db="EMBL/GenBank/DDBJ databases">
        <authorList>
            <person name="Sun Q."/>
        </authorList>
    </citation>
    <scope>NUCLEOTIDE SEQUENCE</scope>
    <source>
        <strain evidence="1">YIM B02566</strain>
    </source>
</reference>
<protein>
    <submittedName>
        <fullName evidence="1">Cysteine desulfurase</fullName>
    </submittedName>
</protein>
<organism evidence="1 2">
    <name type="scientific">Taklimakanibacter albus</name>
    <dbReference type="NCBI Taxonomy" id="2800327"/>
    <lineage>
        <taxon>Bacteria</taxon>
        <taxon>Pseudomonadati</taxon>
        <taxon>Pseudomonadota</taxon>
        <taxon>Alphaproteobacteria</taxon>
        <taxon>Hyphomicrobiales</taxon>
        <taxon>Aestuariivirgaceae</taxon>
        <taxon>Taklimakanibacter</taxon>
    </lineage>
</organism>
<evidence type="ECO:0000313" key="1">
    <source>
        <dbReference type="EMBL" id="MBK1866152.1"/>
    </source>
</evidence>
<comment type="caution">
    <text evidence="1">The sequence shown here is derived from an EMBL/GenBank/DDBJ whole genome shotgun (WGS) entry which is preliminary data.</text>
</comment>
<proteinExistence type="predicted"/>
<dbReference type="Proteomes" id="UP000616151">
    <property type="component" value="Unassembled WGS sequence"/>
</dbReference>